<reference evidence="1" key="1">
    <citation type="submission" date="2020-04" db="EMBL/GenBank/DDBJ databases">
        <title>Genome Assembly and Annotation of Botryosphaeria dothidea sdau 11-99, a Latent Pathogen of Apple Fruit Ring Rot in China.</title>
        <authorList>
            <person name="Yu C."/>
            <person name="Diao Y."/>
            <person name="Lu Q."/>
            <person name="Zhao J."/>
            <person name="Cui S."/>
            <person name="Peng C."/>
            <person name="He B."/>
            <person name="Liu H."/>
        </authorList>
    </citation>
    <scope>NUCLEOTIDE SEQUENCE [LARGE SCALE GENOMIC DNA]</scope>
    <source>
        <strain evidence="1">Sdau11-99</strain>
    </source>
</reference>
<dbReference type="AlphaFoldDB" id="A0A8H4IZX2"/>
<organism evidence="1 2">
    <name type="scientific">Botryosphaeria dothidea</name>
    <dbReference type="NCBI Taxonomy" id="55169"/>
    <lineage>
        <taxon>Eukaryota</taxon>
        <taxon>Fungi</taxon>
        <taxon>Dikarya</taxon>
        <taxon>Ascomycota</taxon>
        <taxon>Pezizomycotina</taxon>
        <taxon>Dothideomycetes</taxon>
        <taxon>Dothideomycetes incertae sedis</taxon>
        <taxon>Botryosphaeriales</taxon>
        <taxon>Botryosphaeriaceae</taxon>
        <taxon>Botryosphaeria</taxon>
    </lineage>
</organism>
<dbReference type="InterPro" id="IPR021917">
    <property type="entry name" value="Unchr_Zn-peptidase-like"/>
</dbReference>
<keyword evidence="2" id="KW-1185">Reference proteome</keyword>
<comment type="caution">
    <text evidence="1">The sequence shown here is derived from an EMBL/GenBank/DDBJ whole genome shotgun (WGS) entry which is preliminary data.</text>
</comment>
<dbReference type="EMBL" id="WWBZ02000013">
    <property type="protein sequence ID" value="KAF4310700.1"/>
    <property type="molecule type" value="Genomic_DNA"/>
</dbReference>
<dbReference type="PANTHER" id="PTHR21054">
    <property type="entry name" value="ZINC METALLOPROTEINASE-RELATED"/>
    <property type="match status" value="1"/>
</dbReference>
<dbReference type="InterPro" id="IPR053002">
    <property type="entry name" value="Metalloproteinase_M10B"/>
</dbReference>
<dbReference type="GO" id="GO:0005737">
    <property type="term" value="C:cytoplasm"/>
    <property type="evidence" value="ECO:0007669"/>
    <property type="project" value="TreeGrafter"/>
</dbReference>
<evidence type="ECO:0000313" key="1">
    <source>
        <dbReference type="EMBL" id="KAF4310700.1"/>
    </source>
</evidence>
<dbReference type="PANTHER" id="PTHR21054:SF2">
    <property type="entry name" value="MIP04191P"/>
    <property type="match status" value="1"/>
</dbReference>
<dbReference type="Proteomes" id="UP000572817">
    <property type="component" value="Unassembled WGS sequence"/>
</dbReference>
<dbReference type="OrthoDB" id="74460at2759"/>
<protein>
    <submittedName>
        <fullName evidence="1">Uncharacterized protein</fullName>
    </submittedName>
</protein>
<proteinExistence type="predicted"/>
<sequence>MARAKQTGRIATCTIHLTNLQPNETLHQRALLLKGRITSPSSTPPPSPTYITIATTSSPDDLSTTTFPDQTWPVARTTAAFSALVLLAPGPNTLHLRWEDAHYAASLAVPVTYIPLLQTPPLHLALLVAADSPALADCPPAKAAGFAAAHASLPAVVAKVRMAAYMAQASVAEDMRAKGLGRRAFRLEEQWGAADTVSSAFANGALETSFGEGDSAYHASAKVHVVRAESTVAQLRALRPEEMRARFQAALRRYGGPFDGASRTVVAGVVLDAHYSPAQNRVVGEPGPLGVQDQQLRHLVEEKKKSGKRVALAVVGSQTCWAWPRFVEEVASCLLDETPVFGLAGNGGDEDEYGMAWEACSAGQAGLMSEVARAFGCAPPGTSVPDSAHQIVSNYSCLALLQS</sequence>
<gene>
    <name evidence="1" type="ORF">GTA08_BOTSDO13734</name>
</gene>
<evidence type="ECO:0000313" key="2">
    <source>
        <dbReference type="Proteomes" id="UP000572817"/>
    </source>
</evidence>
<accession>A0A8H4IZX2</accession>
<dbReference type="Pfam" id="PF12044">
    <property type="entry name" value="Metallopep"/>
    <property type="match status" value="1"/>
</dbReference>
<name>A0A8H4IZX2_9PEZI</name>